<organism evidence="2 3">
    <name type="scientific">Exaiptasia diaphana</name>
    <name type="common">Tropical sea anemone</name>
    <name type="synonym">Aiptasia pulchella</name>
    <dbReference type="NCBI Taxonomy" id="2652724"/>
    <lineage>
        <taxon>Eukaryota</taxon>
        <taxon>Metazoa</taxon>
        <taxon>Cnidaria</taxon>
        <taxon>Anthozoa</taxon>
        <taxon>Hexacorallia</taxon>
        <taxon>Actiniaria</taxon>
        <taxon>Aiptasiidae</taxon>
        <taxon>Exaiptasia</taxon>
    </lineage>
</organism>
<evidence type="ECO:0000313" key="2">
    <source>
        <dbReference type="EnsemblMetazoa" id="XP_020896451.1"/>
    </source>
</evidence>
<proteinExistence type="predicted"/>
<accession>A0A913WZD3</accession>
<dbReference type="Proteomes" id="UP000887567">
    <property type="component" value="Unplaced"/>
</dbReference>
<dbReference type="OrthoDB" id="5945667at2759"/>
<dbReference type="OMA" id="CAGNCYF"/>
<evidence type="ECO:0000313" key="3">
    <source>
        <dbReference type="Proteomes" id="UP000887567"/>
    </source>
</evidence>
<protein>
    <submittedName>
        <fullName evidence="2">Uncharacterized protein</fullName>
    </submittedName>
</protein>
<dbReference type="RefSeq" id="XP_020896451.1">
    <property type="nucleotide sequence ID" value="XM_021040792.2"/>
</dbReference>
<dbReference type="EnsemblMetazoa" id="XM_021040792.2">
    <property type="protein sequence ID" value="XP_020896451.1"/>
    <property type="gene ID" value="LOC110235338"/>
</dbReference>
<dbReference type="InterPro" id="IPR025562">
    <property type="entry name" value="Tae4"/>
</dbReference>
<dbReference type="Pfam" id="PF14113">
    <property type="entry name" value="Tae4"/>
    <property type="match status" value="1"/>
</dbReference>
<dbReference type="AlphaFoldDB" id="A0A913WZD3"/>
<sequence length="176" mass="19395">MKTARFLFVVAALLSIEAINLTNGFPSFSTLQSNYPSYSTYDSDTGMVDHAGLRKWLYYKNTCAMRVSYAMIHSGHSISISSGECNWSGVRAARASGSYYNKKYIIRVGTMRCYLEKTIGAATTGTQSDFSGHKGIIVFQGCNFQVATGHVDLWDGSSCSGTCYFNSCNNVRLFKL</sequence>
<name>A0A913WZD3_EXADI</name>
<evidence type="ECO:0000256" key="1">
    <source>
        <dbReference type="SAM" id="SignalP"/>
    </source>
</evidence>
<keyword evidence="3" id="KW-1185">Reference proteome</keyword>
<feature type="signal peptide" evidence="1">
    <location>
        <begin position="1"/>
        <end position="24"/>
    </location>
</feature>
<feature type="chain" id="PRO_5037916130" evidence="1">
    <location>
        <begin position="25"/>
        <end position="176"/>
    </location>
</feature>
<keyword evidence="1" id="KW-0732">Signal</keyword>
<dbReference type="GeneID" id="110235338"/>
<dbReference type="Gene3D" id="3.90.1720.70">
    <property type="match status" value="1"/>
</dbReference>
<dbReference type="KEGG" id="epa:110235338"/>
<reference evidence="2" key="1">
    <citation type="submission" date="2022-11" db="UniProtKB">
        <authorList>
            <consortium name="EnsemblMetazoa"/>
        </authorList>
    </citation>
    <scope>IDENTIFICATION</scope>
</reference>